<gene>
    <name evidence="1" type="ORF">STAS_29814</name>
</gene>
<organism evidence="1 2">
    <name type="scientific">Striga asiatica</name>
    <name type="common">Asiatic witchweed</name>
    <name type="synonym">Buchnera asiatica</name>
    <dbReference type="NCBI Taxonomy" id="4170"/>
    <lineage>
        <taxon>Eukaryota</taxon>
        <taxon>Viridiplantae</taxon>
        <taxon>Streptophyta</taxon>
        <taxon>Embryophyta</taxon>
        <taxon>Tracheophyta</taxon>
        <taxon>Spermatophyta</taxon>
        <taxon>Magnoliopsida</taxon>
        <taxon>eudicotyledons</taxon>
        <taxon>Gunneridae</taxon>
        <taxon>Pentapetalae</taxon>
        <taxon>asterids</taxon>
        <taxon>lamiids</taxon>
        <taxon>Lamiales</taxon>
        <taxon>Orobanchaceae</taxon>
        <taxon>Buchnereae</taxon>
        <taxon>Striga</taxon>
    </lineage>
</organism>
<comment type="caution">
    <text evidence="1">The sequence shown here is derived from an EMBL/GenBank/DDBJ whole genome shotgun (WGS) entry which is preliminary data.</text>
</comment>
<evidence type="ECO:0000313" key="1">
    <source>
        <dbReference type="EMBL" id="GER52361.1"/>
    </source>
</evidence>
<dbReference type="Proteomes" id="UP000325081">
    <property type="component" value="Unassembled WGS sequence"/>
</dbReference>
<name>A0A5A7R7W1_STRAF</name>
<sequence length="119" mass="13328">MNEPLLAKDSPSGKAAVERCLRKSKKADCGFSLQSINGKNQSITPPSTFKTPPFFVGKRNENDTVFLYDFNWFPFGIGENQESPRRRCFCLGRRSSSSSINCLLNLIDFRSSKLVISNA</sequence>
<keyword evidence="1" id="KW-0808">Transferase</keyword>
<dbReference type="EMBL" id="BKCP01010292">
    <property type="protein sequence ID" value="GER52361.1"/>
    <property type="molecule type" value="Genomic_DNA"/>
</dbReference>
<accession>A0A5A7R7W1</accession>
<reference evidence="2" key="1">
    <citation type="journal article" date="2019" name="Curr. Biol.">
        <title>Genome Sequence of Striga asiatica Provides Insight into the Evolution of Plant Parasitism.</title>
        <authorList>
            <person name="Yoshida S."/>
            <person name="Kim S."/>
            <person name="Wafula E.K."/>
            <person name="Tanskanen J."/>
            <person name="Kim Y.M."/>
            <person name="Honaas L."/>
            <person name="Yang Z."/>
            <person name="Spallek T."/>
            <person name="Conn C.E."/>
            <person name="Ichihashi Y."/>
            <person name="Cheong K."/>
            <person name="Cui S."/>
            <person name="Der J.P."/>
            <person name="Gundlach H."/>
            <person name="Jiao Y."/>
            <person name="Hori C."/>
            <person name="Ishida J.K."/>
            <person name="Kasahara H."/>
            <person name="Kiba T."/>
            <person name="Kim M.S."/>
            <person name="Koo N."/>
            <person name="Laohavisit A."/>
            <person name="Lee Y.H."/>
            <person name="Lumba S."/>
            <person name="McCourt P."/>
            <person name="Mortimer J.C."/>
            <person name="Mutuku J.M."/>
            <person name="Nomura T."/>
            <person name="Sasaki-Sekimoto Y."/>
            <person name="Seto Y."/>
            <person name="Wang Y."/>
            <person name="Wakatake T."/>
            <person name="Sakakibara H."/>
            <person name="Demura T."/>
            <person name="Yamaguchi S."/>
            <person name="Yoneyama K."/>
            <person name="Manabe R.I."/>
            <person name="Nelson D.C."/>
            <person name="Schulman A.H."/>
            <person name="Timko M.P."/>
            <person name="dePamphilis C.W."/>
            <person name="Choi D."/>
            <person name="Shirasu K."/>
        </authorList>
    </citation>
    <scope>NUCLEOTIDE SEQUENCE [LARGE SCALE GENOMIC DNA]</scope>
    <source>
        <strain evidence="2">cv. UVA1</strain>
    </source>
</reference>
<proteinExistence type="predicted"/>
<dbReference type="GO" id="GO:0016740">
    <property type="term" value="F:transferase activity"/>
    <property type="evidence" value="ECO:0007669"/>
    <property type="project" value="UniProtKB-KW"/>
</dbReference>
<keyword evidence="2" id="KW-1185">Reference proteome</keyword>
<protein>
    <submittedName>
        <fullName evidence="1">Polyribonucleotide nucleotidyltransferase</fullName>
    </submittedName>
</protein>
<evidence type="ECO:0000313" key="2">
    <source>
        <dbReference type="Proteomes" id="UP000325081"/>
    </source>
</evidence>
<dbReference type="AlphaFoldDB" id="A0A5A7R7W1"/>